<dbReference type="EMBL" id="FODS01000024">
    <property type="protein sequence ID" value="SEP09508.1"/>
    <property type="molecule type" value="Genomic_DNA"/>
</dbReference>
<proteinExistence type="predicted"/>
<name>A0A1H8V407_9RHOB</name>
<accession>A0A1H8V407</accession>
<evidence type="ECO:0000313" key="2">
    <source>
        <dbReference type="Proteomes" id="UP000198893"/>
    </source>
</evidence>
<keyword evidence="2" id="KW-1185">Reference proteome</keyword>
<gene>
    <name evidence="1" type="ORF">SAMN04490248_12436</name>
</gene>
<reference evidence="1 2" key="1">
    <citation type="submission" date="2016-10" db="EMBL/GenBank/DDBJ databases">
        <authorList>
            <person name="de Groot N.N."/>
        </authorList>
    </citation>
    <scope>NUCLEOTIDE SEQUENCE [LARGE SCALE GENOMIC DNA]</scope>
    <source>
        <strain evidence="1 2">DSM 27842</strain>
    </source>
</reference>
<dbReference type="AlphaFoldDB" id="A0A1H8V407"/>
<sequence>MAFMGFSGGIALALYLGVSGCMMTGSDVGTADPERTDSMETISMSTDQSSAQEGSITLTGEVVQGVTCPAIRLDDGRTVALSRLPSEFPIGTRVRVTGSGYAGSASCMQEVLVVTGAAAE</sequence>
<organism evidence="1 2">
    <name type="scientific">Salinihabitans flavidus</name>
    <dbReference type="NCBI Taxonomy" id="569882"/>
    <lineage>
        <taxon>Bacteria</taxon>
        <taxon>Pseudomonadati</taxon>
        <taxon>Pseudomonadota</taxon>
        <taxon>Alphaproteobacteria</taxon>
        <taxon>Rhodobacterales</taxon>
        <taxon>Roseobacteraceae</taxon>
        <taxon>Salinihabitans</taxon>
    </lineage>
</organism>
<protein>
    <submittedName>
        <fullName evidence="1">Uncharacterized protein</fullName>
    </submittedName>
</protein>
<dbReference type="Proteomes" id="UP000198893">
    <property type="component" value="Unassembled WGS sequence"/>
</dbReference>
<evidence type="ECO:0000313" key="1">
    <source>
        <dbReference type="EMBL" id="SEP09508.1"/>
    </source>
</evidence>